<name>A0A1G9ZVF7_9PSEU</name>
<dbReference type="Proteomes" id="UP000199682">
    <property type="component" value="Unassembled WGS sequence"/>
</dbReference>
<dbReference type="RefSeq" id="WP_090015404.1">
    <property type="nucleotide sequence ID" value="NZ_FNET01000041.1"/>
</dbReference>
<accession>A0A1G9ZVF7</accession>
<evidence type="ECO:0000313" key="1">
    <source>
        <dbReference type="EMBL" id="SDN24516.1"/>
    </source>
</evidence>
<reference evidence="2" key="1">
    <citation type="submission" date="2016-10" db="EMBL/GenBank/DDBJ databases">
        <authorList>
            <person name="Varghese N."/>
            <person name="Submissions S."/>
        </authorList>
    </citation>
    <scope>NUCLEOTIDE SEQUENCE [LARGE SCALE GENOMIC DNA]</scope>
    <source>
        <strain evidence="2">DSM 44796</strain>
    </source>
</reference>
<protein>
    <submittedName>
        <fullName evidence="1">Uncharacterized protein</fullName>
    </submittedName>
</protein>
<organism evidence="1 2">
    <name type="scientific">Lentzea albidocapillata subsp. violacea</name>
    <dbReference type="NCBI Taxonomy" id="128104"/>
    <lineage>
        <taxon>Bacteria</taxon>
        <taxon>Bacillati</taxon>
        <taxon>Actinomycetota</taxon>
        <taxon>Actinomycetes</taxon>
        <taxon>Pseudonocardiales</taxon>
        <taxon>Pseudonocardiaceae</taxon>
        <taxon>Lentzea</taxon>
    </lineage>
</organism>
<evidence type="ECO:0000313" key="2">
    <source>
        <dbReference type="Proteomes" id="UP000199682"/>
    </source>
</evidence>
<proteinExistence type="predicted"/>
<dbReference type="EMBL" id="FNET01000041">
    <property type="protein sequence ID" value="SDN24516.1"/>
    <property type="molecule type" value="Genomic_DNA"/>
</dbReference>
<sequence>MGELRWRDVREWFDPEDGPLHDGCVAGVGPGAWWAVADLAVARGWRSELDGGTLHVWPGEGFLVNFFEAVGDEVLFDVDVRELQGQERLDLLGVFLRELGRAFGLPVALTFEGCDPSKEPYLHYDPVADGFVLDREPG</sequence>
<dbReference type="AlphaFoldDB" id="A0A1G9ZVF7"/>
<gene>
    <name evidence="1" type="ORF">SAMN04488074_14142</name>
</gene>